<name>A0A0V0QNM0_PSEPJ</name>
<accession>A0A0V0QNM0</accession>
<sequence length="158" mass="18514">MNNLTCIITKKKSSSSNPQQVLNIVPTLDHTPLKNQLSYNFTTNSNFKTLNQSEVENENENQKAKLNFSEQQNEQRLSNQDLKLNKSQFSITDSEFLRQRKRKQAIESYNEIEEDLDTYQNLENSFQKAQCQDDPEVIEAQQEMTRIFSFNEYTCTVN</sequence>
<dbReference type="Proteomes" id="UP000054937">
    <property type="component" value="Unassembled WGS sequence"/>
</dbReference>
<organism evidence="2 3">
    <name type="scientific">Pseudocohnilembus persalinus</name>
    <name type="common">Ciliate</name>
    <dbReference type="NCBI Taxonomy" id="266149"/>
    <lineage>
        <taxon>Eukaryota</taxon>
        <taxon>Sar</taxon>
        <taxon>Alveolata</taxon>
        <taxon>Ciliophora</taxon>
        <taxon>Intramacronucleata</taxon>
        <taxon>Oligohymenophorea</taxon>
        <taxon>Scuticociliatia</taxon>
        <taxon>Philasterida</taxon>
        <taxon>Pseudocohnilembidae</taxon>
        <taxon>Pseudocohnilembus</taxon>
    </lineage>
</organism>
<dbReference type="AlphaFoldDB" id="A0A0V0QNM0"/>
<comment type="caution">
    <text evidence="2">The sequence shown here is derived from an EMBL/GenBank/DDBJ whole genome shotgun (WGS) entry which is preliminary data.</text>
</comment>
<gene>
    <name evidence="2" type="ORF">PPERSA_04275</name>
</gene>
<keyword evidence="1" id="KW-0175">Coiled coil</keyword>
<reference evidence="2 3" key="1">
    <citation type="journal article" date="2015" name="Sci. Rep.">
        <title>Genome of the facultative scuticociliatosis pathogen Pseudocohnilembus persalinus provides insight into its virulence through horizontal gene transfer.</title>
        <authorList>
            <person name="Xiong J."/>
            <person name="Wang G."/>
            <person name="Cheng J."/>
            <person name="Tian M."/>
            <person name="Pan X."/>
            <person name="Warren A."/>
            <person name="Jiang C."/>
            <person name="Yuan D."/>
            <person name="Miao W."/>
        </authorList>
    </citation>
    <scope>NUCLEOTIDE SEQUENCE [LARGE SCALE GENOMIC DNA]</scope>
    <source>
        <strain evidence="2">36N120E</strain>
    </source>
</reference>
<protein>
    <submittedName>
        <fullName evidence="2">Uncharacterized protein</fullName>
    </submittedName>
</protein>
<dbReference type="InParanoid" id="A0A0V0QNM0"/>
<proteinExistence type="predicted"/>
<evidence type="ECO:0000313" key="2">
    <source>
        <dbReference type="EMBL" id="KRX03767.1"/>
    </source>
</evidence>
<feature type="coiled-coil region" evidence="1">
    <location>
        <begin position="102"/>
        <end position="132"/>
    </location>
</feature>
<dbReference type="EMBL" id="LDAU01000126">
    <property type="protein sequence ID" value="KRX03767.1"/>
    <property type="molecule type" value="Genomic_DNA"/>
</dbReference>
<evidence type="ECO:0000313" key="3">
    <source>
        <dbReference type="Proteomes" id="UP000054937"/>
    </source>
</evidence>
<keyword evidence="3" id="KW-1185">Reference proteome</keyword>
<evidence type="ECO:0000256" key="1">
    <source>
        <dbReference type="SAM" id="Coils"/>
    </source>
</evidence>